<evidence type="ECO:0000313" key="5">
    <source>
        <dbReference type="Proteomes" id="UP000516028"/>
    </source>
</evidence>
<dbReference type="InterPro" id="IPR011010">
    <property type="entry name" value="DNA_brk_join_enz"/>
</dbReference>
<proteinExistence type="predicted"/>
<keyword evidence="5" id="KW-1185">Reference proteome</keyword>
<dbReference type="InterPro" id="IPR050090">
    <property type="entry name" value="Tyrosine_recombinase_XerCD"/>
</dbReference>
<dbReference type="AlphaFoldDB" id="A0A7H0GJ82"/>
<feature type="domain" description="Tyr recombinase" evidence="3">
    <location>
        <begin position="238"/>
        <end position="367"/>
    </location>
</feature>
<dbReference type="SUPFAM" id="SSF56349">
    <property type="entry name" value="DNA breaking-rejoining enzymes"/>
    <property type="match status" value="1"/>
</dbReference>
<evidence type="ECO:0000256" key="1">
    <source>
        <dbReference type="ARBA" id="ARBA00022908"/>
    </source>
</evidence>
<gene>
    <name evidence="4" type="ORF">H9K75_20730</name>
</gene>
<evidence type="ECO:0000259" key="3">
    <source>
        <dbReference type="PROSITE" id="PS51898"/>
    </source>
</evidence>
<dbReference type="PANTHER" id="PTHR30349">
    <property type="entry name" value="PHAGE INTEGRASE-RELATED"/>
    <property type="match status" value="1"/>
</dbReference>
<dbReference type="RefSeq" id="WP_187723946.1">
    <property type="nucleotide sequence ID" value="NZ_CP060783.1"/>
</dbReference>
<evidence type="ECO:0000313" key="4">
    <source>
        <dbReference type="EMBL" id="QNP48348.1"/>
    </source>
</evidence>
<dbReference type="Proteomes" id="UP000516028">
    <property type="component" value="Chromosome"/>
</dbReference>
<protein>
    <submittedName>
        <fullName evidence="4">Site-specific integrase</fullName>
    </submittedName>
</protein>
<dbReference type="EMBL" id="CP060783">
    <property type="protein sequence ID" value="QNP48348.1"/>
    <property type="molecule type" value="Genomic_DNA"/>
</dbReference>
<reference evidence="4 5" key="1">
    <citation type="submission" date="2020-08" db="EMBL/GenBank/DDBJ databases">
        <title>Genome sequence of Diaphorobacter aerolatus KACC 16536T.</title>
        <authorList>
            <person name="Hyun D.-W."/>
            <person name="Bae J.-W."/>
        </authorList>
    </citation>
    <scope>NUCLEOTIDE SEQUENCE [LARGE SCALE GENOMIC DNA]</scope>
    <source>
        <strain evidence="4 5">KACC 16536</strain>
    </source>
</reference>
<keyword evidence="2" id="KW-0233">DNA recombination</keyword>
<dbReference type="CDD" id="cd00796">
    <property type="entry name" value="INT_Rci_Hp1_C"/>
    <property type="match status" value="1"/>
</dbReference>
<sequence>MATIPRGIQEVEWTRKDGTKGVRYRLRINRQGLKYDALFDELETAIEALNNSKTELGRTALKDFLHAEMRKTNAFYQDSATDLGNCLALFYKEHFEKPETNPMDKKANTIYQSLAKTISTTLIQDNASFENVPPLIRAKMNYPDTIPLGNMDPFKIEARDINSYIKARLATKRFTNPKKGEPRELGYISKATVTKELSFLSSFFSNFHSYGGKAYESLKENNPVKKANKRALAGANKKRERRLSEAEEQELFKALQRCRNKDMVTIFQLAISSGMRRSEILFLEWKQINFQRRYIELYRTKNGEPIKIQLLPSAWEELKKLKHKPNTDRLFKYTQDGFKSNFQRVLGWAKIEGYRFHDLRSEFITRV</sequence>
<dbReference type="KEGG" id="daer:H9K75_20730"/>
<keyword evidence="1" id="KW-0229">DNA integration</keyword>
<dbReference type="PROSITE" id="PS51898">
    <property type="entry name" value="TYR_RECOMBINASE"/>
    <property type="match status" value="1"/>
</dbReference>
<dbReference type="Gene3D" id="1.10.443.10">
    <property type="entry name" value="Intergrase catalytic core"/>
    <property type="match status" value="1"/>
</dbReference>
<accession>A0A7H0GJ82</accession>
<name>A0A7H0GJ82_9BURK</name>
<dbReference type="GO" id="GO:0006310">
    <property type="term" value="P:DNA recombination"/>
    <property type="evidence" value="ECO:0007669"/>
    <property type="project" value="UniProtKB-KW"/>
</dbReference>
<organism evidence="4 5">
    <name type="scientific">Diaphorobacter aerolatus</name>
    <dbReference type="NCBI Taxonomy" id="1288495"/>
    <lineage>
        <taxon>Bacteria</taxon>
        <taxon>Pseudomonadati</taxon>
        <taxon>Pseudomonadota</taxon>
        <taxon>Betaproteobacteria</taxon>
        <taxon>Burkholderiales</taxon>
        <taxon>Comamonadaceae</taxon>
        <taxon>Diaphorobacter</taxon>
    </lineage>
</organism>
<dbReference type="GO" id="GO:0015074">
    <property type="term" value="P:DNA integration"/>
    <property type="evidence" value="ECO:0007669"/>
    <property type="project" value="UniProtKB-KW"/>
</dbReference>
<evidence type="ECO:0000256" key="2">
    <source>
        <dbReference type="ARBA" id="ARBA00023172"/>
    </source>
</evidence>
<dbReference type="Pfam" id="PF00589">
    <property type="entry name" value="Phage_integrase"/>
    <property type="match status" value="1"/>
</dbReference>
<dbReference type="InterPro" id="IPR013762">
    <property type="entry name" value="Integrase-like_cat_sf"/>
</dbReference>
<dbReference type="PANTHER" id="PTHR30349:SF64">
    <property type="entry name" value="PROPHAGE INTEGRASE INTD-RELATED"/>
    <property type="match status" value="1"/>
</dbReference>
<dbReference type="GO" id="GO:0003677">
    <property type="term" value="F:DNA binding"/>
    <property type="evidence" value="ECO:0007669"/>
    <property type="project" value="InterPro"/>
</dbReference>
<dbReference type="InterPro" id="IPR002104">
    <property type="entry name" value="Integrase_catalytic"/>
</dbReference>